<proteinExistence type="predicted"/>
<evidence type="ECO:0000313" key="1">
    <source>
        <dbReference type="EMBL" id="KAK7485657.1"/>
    </source>
</evidence>
<comment type="caution">
    <text evidence="1">The sequence shown here is derived from an EMBL/GenBank/DDBJ whole genome shotgun (WGS) entry which is preliminary data.</text>
</comment>
<name>A0ABD0KF79_9CAEN</name>
<sequence>MHTPVTQRTVHMITPPPAPSGTECIGLASGSTQNNYLVTPPTQVRRACANAADFFRAQITQGYCEDGHRKSSVLYYRFGVLDMAFKRCKLPYFLISKRHVVLAAVPYFKTIFLHLRQFILYSFSIRQQQRTRTVYCYALMYLHSHVYGNESHVARRPRADWLMSYDYTF</sequence>
<dbReference type="Proteomes" id="UP001519460">
    <property type="component" value="Unassembled WGS sequence"/>
</dbReference>
<dbReference type="EMBL" id="JACVVK020000191">
    <property type="protein sequence ID" value="KAK7485657.1"/>
    <property type="molecule type" value="Genomic_DNA"/>
</dbReference>
<evidence type="ECO:0000313" key="2">
    <source>
        <dbReference type="Proteomes" id="UP001519460"/>
    </source>
</evidence>
<dbReference type="AlphaFoldDB" id="A0ABD0KF79"/>
<gene>
    <name evidence="1" type="ORF">BaRGS_00023106</name>
</gene>
<protein>
    <submittedName>
        <fullName evidence="1">Uncharacterized protein</fullName>
    </submittedName>
</protein>
<reference evidence="1 2" key="1">
    <citation type="journal article" date="2023" name="Sci. Data">
        <title>Genome assembly of the Korean intertidal mud-creeper Batillaria attramentaria.</title>
        <authorList>
            <person name="Patra A.K."/>
            <person name="Ho P.T."/>
            <person name="Jun S."/>
            <person name="Lee S.J."/>
            <person name="Kim Y."/>
            <person name="Won Y.J."/>
        </authorList>
    </citation>
    <scope>NUCLEOTIDE SEQUENCE [LARGE SCALE GENOMIC DNA]</scope>
    <source>
        <strain evidence="1">Wonlab-2016</strain>
    </source>
</reference>
<keyword evidence="2" id="KW-1185">Reference proteome</keyword>
<organism evidence="1 2">
    <name type="scientific">Batillaria attramentaria</name>
    <dbReference type="NCBI Taxonomy" id="370345"/>
    <lineage>
        <taxon>Eukaryota</taxon>
        <taxon>Metazoa</taxon>
        <taxon>Spiralia</taxon>
        <taxon>Lophotrochozoa</taxon>
        <taxon>Mollusca</taxon>
        <taxon>Gastropoda</taxon>
        <taxon>Caenogastropoda</taxon>
        <taxon>Sorbeoconcha</taxon>
        <taxon>Cerithioidea</taxon>
        <taxon>Batillariidae</taxon>
        <taxon>Batillaria</taxon>
    </lineage>
</organism>
<accession>A0ABD0KF79</accession>